<evidence type="ECO:0000256" key="2">
    <source>
        <dbReference type="ARBA" id="ARBA00034247"/>
    </source>
</evidence>
<keyword evidence="3" id="KW-1133">Transmembrane helix</keyword>
<name>A0ABQ2XAS9_9BURK</name>
<dbReference type="PANTHER" id="PTHR45138:SF9">
    <property type="entry name" value="DIGUANYLATE CYCLASE DGCM-RELATED"/>
    <property type="match status" value="1"/>
</dbReference>
<keyword evidence="3" id="KW-0812">Transmembrane</keyword>
<feature type="transmembrane region" description="Helical" evidence="3">
    <location>
        <begin position="62"/>
        <end position="81"/>
    </location>
</feature>
<evidence type="ECO:0000313" key="6">
    <source>
        <dbReference type="Proteomes" id="UP000620127"/>
    </source>
</evidence>
<dbReference type="PROSITE" id="PS50887">
    <property type="entry name" value="GGDEF"/>
    <property type="match status" value="1"/>
</dbReference>
<dbReference type="Pfam" id="PF00990">
    <property type="entry name" value="GGDEF"/>
    <property type="match status" value="1"/>
</dbReference>
<dbReference type="SMART" id="SM00267">
    <property type="entry name" value="GGDEF"/>
    <property type="match status" value="1"/>
</dbReference>
<gene>
    <name evidence="5" type="ORF">GCM10011282_12970</name>
</gene>
<dbReference type="InterPro" id="IPR043128">
    <property type="entry name" value="Rev_trsase/Diguanyl_cyclase"/>
</dbReference>
<sequence length="367" mass="41030">MHEELTMPTLRQILYGDVTFLEGEEYRAFQFRFLTVLMLAGAVVTGLLLLGVATGINTIDTLHVVSMAIFMSLSLLLWLGLRGRPHLLLKLAWMYEAVCMAEYTSALYMVSADEMRVIWYFTNIPGVYILLGQKAGMLITLATMLGLAVGNAYLPQPYSINAMATLLVALFYLGAFFHIYGARSMSYFVRMRESNQRLRHLASHDPLTDLLNAGAYYATCDQLIHLAQRHHQQFSVLFVDLDHFKKINDTYGHEAGDIVLKAVSKTMLSVVRQSDAVGRIGGEEFSVFLPDTDLAGAHKLAEHMRQEIEDLMPQIATQRLRITASIGIATSDQVGESMAAIQRRADQAMYEAKQLGRNRVSCFATTT</sequence>
<dbReference type="NCBIfam" id="TIGR00254">
    <property type="entry name" value="GGDEF"/>
    <property type="match status" value="1"/>
</dbReference>
<dbReference type="InterPro" id="IPR000160">
    <property type="entry name" value="GGDEF_dom"/>
</dbReference>
<evidence type="ECO:0000313" key="5">
    <source>
        <dbReference type="EMBL" id="GGX08324.1"/>
    </source>
</evidence>
<evidence type="ECO:0000256" key="1">
    <source>
        <dbReference type="ARBA" id="ARBA00012528"/>
    </source>
</evidence>
<keyword evidence="3" id="KW-0472">Membrane</keyword>
<reference evidence="6" key="1">
    <citation type="journal article" date="2019" name="Int. J. Syst. Evol. Microbiol.">
        <title>The Global Catalogue of Microorganisms (GCM) 10K type strain sequencing project: providing services to taxonomists for standard genome sequencing and annotation.</title>
        <authorList>
            <consortium name="The Broad Institute Genomics Platform"/>
            <consortium name="The Broad Institute Genome Sequencing Center for Infectious Disease"/>
            <person name="Wu L."/>
            <person name="Ma J."/>
        </authorList>
    </citation>
    <scope>NUCLEOTIDE SEQUENCE [LARGE SCALE GENOMIC DNA]</scope>
    <source>
        <strain evidence="6">KCTC 23916</strain>
    </source>
</reference>
<feature type="transmembrane region" description="Helical" evidence="3">
    <location>
        <begin position="160"/>
        <end position="182"/>
    </location>
</feature>
<evidence type="ECO:0000259" key="4">
    <source>
        <dbReference type="PROSITE" id="PS50887"/>
    </source>
</evidence>
<comment type="catalytic activity">
    <reaction evidence="2">
        <text>2 GTP = 3',3'-c-di-GMP + 2 diphosphate</text>
        <dbReference type="Rhea" id="RHEA:24898"/>
        <dbReference type="ChEBI" id="CHEBI:33019"/>
        <dbReference type="ChEBI" id="CHEBI:37565"/>
        <dbReference type="ChEBI" id="CHEBI:58805"/>
        <dbReference type="EC" id="2.7.7.65"/>
    </reaction>
</comment>
<dbReference type="PANTHER" id="PTHR45138">
    <property type="entry name" value="REGULATORY COMPONENTS OF SENSORY TRANSDUCTION SYSTEM"/>
    <property type="match status" value="1"/>
</dbReference>
<protein>
    <recommendedName>
        <fullName evidence="1">diguanylate cyclase</fullName>
        <ecNumber evidence="1">2.7.7.65</ecNumber>
    </recommendedName>
</protein>
<proteinExistence type="predicted"/>
<organism evidence="5 6">
    <name type="scientific">Undibacterium macrobrachii</name>
    <dbReference type="NCBI Taxonomy" id="1119058"/>
    <lineage>
        <taxon>Bacteria</taxon>
        <taxon>Pseudomonadati</taxon>
        <taxon>Pseudomonadota</taxon>
        <taxon>Betaproteobacteria</taxon>
        <taxon>Burkholderiales</taxon>
        <taxon>Oxalobacteraceae</taxon>
        <taxon>Undibacterium</taxon>
    </lineage>
</organism>
<dbReference type="InterPro" id="IPR029787">
    <property type="entry name" value="Nucleotide_cyclase"/>
</dbReference>
<comment type="caution">
    <text evidence="5">The sequence shown here is derived from an EMBL/GenBank/DDBJ whole genome shotgun (WGS) entry which is preliminary data.</text>
</comment>
<dbReference type="EMBL" id="BMYT01000002">
    <property type="protein sequence ID" value="GGX08324.1"/>
    <property type="molecule type" value="Genomic_DNA"/>
</dbReference>
<dbReference type="Gene3D" id="3.30.70.270">
    <property type="match status" value="1"/>
</dbReference>
<feature type="domain" description="GGDEF" evidence="4">
    <location>
        <begin position="232"/>
        <end position="365"/>
    </location>
</feature>
<evidence type="ECO:0000256" key="3">
    <source>
        <dbReference type="SAM" id="Phobius"/>
    </source>
</evidence>
<dbReference type="Proteomes" id="UP000620127">
    <property type="component" value="Unassembled WGS sequence"/>
</dbReference>
<dbReference type="EC" id="2.7.7.65" evidence="1"/>
<feature type="transmembrane region" description="Helical" evidence="3">
    <location>
        <begin position="33"/>
        <end position="56"/>
    </location>
</feature>
<dbReference type="SUPFAM" id="SSF55073">
    <property type="entry name" value="Nucleotide cyclase"/>
    <property type="match status" value="1"/>
</dbReference>
<accession>A0ABQ2XAS9</accession>
<keyword evidence="6" id="KW-1185">Reference proteome</keyword>
<dbReference type="CDD" id="cd01949">
    <property type="entry name" value="GGDEF"/>
    <property type="match status" value="1"/>
</dbReference>
<dbReference type="InterPro" id="IPR050469">
    <property type="entry name" value="Diguanylate_Cyclase"/>
</dbReference>